<reference evidence="3" key="2">
    <citation type="submission" date="2015-01" db="EMBL/GenBank/DDBJ databases">
        <title>Evolutionary Origins and Diversification of the Mycorrhizal Mutualists.</title>
        <authorList>
            <consortium name="DOE Joint Genome Institute"/>
            <consortium name="Mycorrhizal Genomics Consortium"/>
            <person name="Kohler A."/>
            <person name="Kuo A."/>
            <person name="Nagy L.G."/>
            <person name="Floudas D."/>
            <person name="Copeland A."/>
            <person name="Barry K.W."/>
            <person name="Cichocki N."/>
            <person name="Veneault-Fourrey C."/>
            <person name="LaButti K."/>
            <person name="Lindquist E.A."/>
            <person name="Lipzen A."/>
            <person name="Lundell T."/>
            <person name="Morin E."/>
            <person name="Murat C."/>
            <person name="Riley R."/>
            <person name="Ohm R."/>
            <person name="Sun H."/>
            <person name="Tunlid A."/>
            <person name="Henrissat B."/>
            <person name="Grigoriev I.V."/>
            <person name="Hibbett D.S."/>
            <person name="Martin F."/>
        </authorList>
    </citation>
    <scope>NUCLEOTIDE SEQUENCE [LARGE SCALE GENOMIC DNA]</scope>
    <source>
        <strain evidence="3">441</strain>
    </source>
</reference>
<name>A0A0C9YHC1_9AGAM</name>
<dbReference type="EMBL" id="KN834005">
    <property type="protein sequence ID" value="KIK13284.1"/>
    <property type="molecule type" value="Genomic_DNA"/>
</dbReference>
<proteinExistence type="predicted"/>
<dbReference type="AlphaFoldDB" id="A0A0C9YHC1"/>
<dbReference type="HOGENOM" id="CLU_2414146_0_0_1"/>
<protein>
    <submittedName>
        <fullName evidence="2">Uncharacterized protein</fullName>
    </submittedName>
</protein>
<reference evidence="2 3" key="1">
    <citation type="submission" date="2014-04" db="EMBL/GenBank/DDBJ databases">
        <authorList>
            <consortium name="DOE Joint Genome Institute"/>
            <person name="Kuo A."/>
            <person name="Kohler A."/>
            <person name="Costa M.D."/>
            <person name="Nagy L.G."/>
            <person name="Floudas D."/>
            <person name="Copeland A."/>
            <person name="Barry K.W."/>
            <person name="Cichocki N."/>
            <person name="Veneault-Fourrey C."/>
            <person name="LaButti K."/>
            <person name="Lindquist E.A."/>
            <person name="Lipzen A."/>
            <person name="Lundell T."/>
            <person name="Morin E."/>
            <person name="Murat C."/>
            <person name="Sun H."/>
            <person name="Tunlid A."/>
            <person name="Henrissat B."/>
            <person name="Grigoriev I.V."/>
            <person name="Hibbett D.S."/>
            <person name="Martin F."/>
            <person name="Nordberg H.P."/>
            <person name="Cantor M.N."/>
            <person name="Hua S.X."/>
        </authorList>
    </citation>
    <scope>NUCLEOTIDE SEQUENCE [LARGE SCALE GENOMIC DNA]</scope>
    <source>
        <strain evidence="2 3">441</strain>
    </source>
</reference>
<evidence type="ECO:0000256" key="1">
    <source>
        <dbReference type="SAM" id="MobiDB-lite"/>
    </source>
</evidence>
<sequence length="92" mass="9845">MSSWESGAWSETSGDERQSASLTQCVDSISTPPHAPANLECQPPCLCTQKGLSTGTGYRFATSITCCHSGWMLAKMAYVGSVLTTDRKIIVL</sequence>
<evidence type="ECO:0000313" key="2">
    <source>
        <dbReference type="EMBL" id="KIK13284.1"/>
    </source>
</evidence>
<organism evidence="2 3">
    <name type="scientific">Pisolithus microcarpus 441</name>
    <dbReference type="NCBI Taxonomy" id="765257"/>
    <lineage>
        <taxon>Eukaryota</taxon>
        <taxon>Fungi</taxon>
        <taxon>Dikarya</taxon>
        <taxon>Basidiomycota</taxon>
        <taxon>Agaricomycotina</taxon>
        <taxon>Agaricomycetes</taxon>
        <taxon>Agaricomycetidae</taxon>
        <taxon>Boletales</taxon>
        <taxon>Sclerodermatineae</taxon>
        <taxon>Pisolithaceae</taxon>
        <taxon>Pisolithus</taxon>
    </lineage>
</organism>
<feature type="region of interest" description="Disordered" evidence="1">
    <location>
        <begin position="1"/>
        <end position="21"/>
    </location>
</feature>
<feature type="compositionally biased region" description="Polar residues" evidence="1">
    <location>
        <begin position="1"/>
        <end position="12"/>
    </location>
</feature>
<accession>A0A0C9YHC1</accession>
<evidence type="ECO:0000313" key="3">
    <source>
        <dbReference type="Proteomes" id="UP000054018"/>
    </source>
</evidence>
<gene>
    <name evidence="2" type="ORF">PISMIDRAFT_410626</name>
</gene>
<dbReference type="Proteomes" id="UP000054018">
    <property type="component" value="Unassembled WGS sequence"/>
</dbReference>
<keyword evidence="3" id="KW-1185">Reference proteome</keyword>